<name>A0A1V0S8Z8_9VIRU</name>
<evidence type="ECO:0000313" key="1">
    <source>
        <dbReference type="EMBL" id="ARF08190.1"/>
    </source>
</evidence>
<protein>
    <submittedName>
        <fullName evidence="1">Uncharacterized protein</fullName>
    </submittedName>
</protein>
<dbReference type="EMBL" id="KY684083">
    <property type="protein sequence ID" value="ARF08190.1"/>
    <property type="molecule type" value="Genomic_DNA"/>
</dbReference>
<sequence length="118" mass="14425">MFRISYVNAISIQYAQIILNLSMTPITSNHQREKIKWNDFGLYIYFKYKLNINTVIFLNTLRMLLGIPLKQLRKMEISEEYLYENRYHMKNFYYRIITNPNNYDIIGSIYMFPWNDVD</sequence>
<organism evidence="1">
    <name type="scientific">Catovirus CTV1</name>
    <dbReference type="NCBI Taxonomy" id="1977631"/>
    <lineage>
        <taxon>Viruses</taxon>
        <taxon>Varidnaviria</taxon>
        <taxon>Bamfordvirae</taxon>
        <taxon>Nucleocytoviricota</taxon>
        <taxon>Megaviricetes</taxon>
        <taxon>Imitervirales</taxon>
        <taxon>Mimiviridae</taxon>
        <taxon>Klosneuvirinae</taxon>
        <taxon>Catovirus</taxon>
    </lineage>
</organism>
<reference evidence="1" key="1">
    <citation type="journal article" date="2017" name="Science">
        <title>Giant viruses with an expanded complement of translation system components.</title>
        <authorList>
            <person name="Schulz F."/>
            <person name="Yutin N."/>
            <person name="Ivanova N.N."/>
            <person name="Ortega D.R."/>
            <person name="Lee T.K."/>
            <person name="Vierheilig J."/>
            <person name="Daims H."/>
            <person name="Horn M."/>
            <person name="Wagner M."/>
            <person name="Jensen G.J."/>
            <person name="Kyrpides N.C."/>
            <person name="Koonin E.V."/>
            <person name="Woyke T."/>
        </authorList>
    </citation>
    <scope>NUCLEOTIDE SEQUENCE</scope>
    <source>
        <strain evidence="1">CTV1</strain>
    </source>
</reference>
<accession>A0A1V0S8Z8</accession>
<gene>
    <name evidence="1" type="ORF">Catovirus_1_240</name>
</gene>
<proteinExistence type="predicted"/>